<feature type="compositionally biased region" description="Basic and acidic residues" evidence="1">
    <location>
        <begin position="1"/>
        <end position="13"/>
    </location>
</feature>
<dbReference type="KEGG" id="nwl:NWFMUON74_36370"/>
<evidence type="ECO:0000259" key="2">
    <source>
        <dbReference type="Pfam" id="PF12697"/>
    </source>
</evidence>
<dbReference type="AlphaFoldDB" id="A0A7G1KKV3"/>
<name>A0A7G1KKV3_9NOCA</name>
<dbReference type="Proteomes" id="UP000516173">
    <property type="component" value="Chromosome"/>
</dbReference>
<evidence type="ECO:0000313" key="3">
    <source>
        <dbReference type="EMBL" id="BCK55865.1"/>
    </source>
</evidence>
<feature type="region of interest" description="Disordered" evidence="1">
    <location>
        <begin position="1"/>
        <end position="20"/>
    </location>
</feature>
<dbReference type="Pfam" id="PF12697">
    <property type="entry name" value="Abhydrolase_6"/>
    <property type="match status" value="1"/>
</dbReference>
<dbReference type="EMBL" id="AP023396">
    <property type="protein sequence ID" value="BCK55865.1"/>
    <property type="molecule type" value="Genomic_DNA"/>
</dbReference>
<dbReference type="Gene3D" id="3.40.50.1820">
    <property type="entry name" value="alpha/beta hydrolase"/>
    <property type="match status" value="1"/>
</dbReference>
<dbReference type="PANTHER" id="PTHR43433">
    <property type="entry name" value="HYDROLASE, ALPHA/BETA FOLD FAMILY PROTEIN"/>
    <property type="match status" value="1"/>
</dbReference>
<dbReference type="InterPro" id="IPR050471">
    <property type="entry name" value="AB_hydrolase"/>
</dbReference>
<dbReference type="GO" id="GO:0016787">
    <property type="term" value="F:hydrolase activity"/>
    <property type="evidence" value="ECO:0007669"/>
    <property type="project" value="UniProtKB-KW"/>
</dbReference>
<evidence type="ECO:0000256" key="1">
    <source>
        <dbReference type="SAM" id="MobiDB-lite"/>
    </source>
</evidence>
<protein>
    <submittedName>
        <fullName evidence="3">Putative hydrolase (Alpha/beta hydrolase fold)</fullName>
    </submittedName>
</protein>
<dbReference type="InterPro" id="IPR029058">
    <property type="entry name" value="AB_hydrolase_fold"/>
</dbReference>
<keyword evidence="4" id="KW-1185">Reference proteome</keyword>
<sequence length="293" mass="31545">MPKVDSFRSEQHTQGDSVWVTTSDGRRLHAMVLPGPAGSTAPTVVFESGAAVSRSLWALVQPLAGQWARAIVYDRSGLGRSAPDPCARTLHRMAADLGEVLDHFGPGPYVLVGHSAGGPIVRAAAAACRERVAGLVLVDPTDEGQDALFSKAFRKSERRTIALLSVAARMRLLGLCYRSITAALPPDAGRDMRREGFTARAMRTFAAQQRTYLDELAEFRDDPPHLGDIAVTIISAGRPGNGVDAQLRASLNDAHARSAARSPRGRHVVAERSDHYVLICEPDLVAAEIRRLS</sequence>
<dbReference type="RefSeq" id="WP_232110424.1">
    <property type="nucleotide sequence ID" value="NZ_AP023396.1"/>
</dbReference>
<dbReference type="PANTHER" id="PTHR43433:SF5">
    <property type="entry name" value="AB HYDROLASE-1 DOMAIN-CONTAINING PROTEIN"/>
    <property type="match status" value="1"/>
</dbReference>
<gene>
    <name evidence="3" type="ORF">NWFMUON74_36370</name>
</gene>
<feature type="domain" description="AB hydrolase-1" evidence="2">
    <location>
        <begin position="44"/>
        <end position="287"/>
    </location>
</feature>
<dbReference type="GeneID" id="80348161"/>
<accession>A0A7G1KKV3</accession>
<evidence type="ECO:0000313" key="4">
    <source>
        <dbReference type="Proteomes" id="UP000516173"/>
    </source>
</evidence>
<keyword evidence="3" id="KW-0378">Hydrolase</keyword>
<dbReference type="SUPFAM" id="SSF53474">
    <property type="entry name" value="alpha/beta-Hydrolases"/>
    <property type="match status" value="1"/>
</dbReference>
<reference evidence="3 4" key="1">
    <citation type="submission" date="2020-08" db="EMBL/GenBank/DDBJ databases">
        <title>Genome Sequencing of Nocardia wallacei strain FMUON74 and assembly.</title>
        <authorList>
            <person name="Toyokawa M."/>
            <person name="Uesaka K."/>
        </authorList>
    </citation>
    <scope>NUCLEOTIDE SEQUENCE [LARGE SCALE GENOMIC DNA]</scope>
    <source>
        <strain evidence="3 4">FMUON74</strain>
    </source>
</reference>
<organism evidence="3 4">
    <name type="scientific">Nocardia wallacei</name>
    <dbReference type="NCBI Taxonomy" id="480035"/>
    <lineage>
        <taxon>Bacteria</taxon>
        <taxon>Bacillati</taxon>
        <taxon>Actinomycetota</taxon>
        <taxon>Actinomycetes</taxon>
        <taxon>Mycobacteriales</taxon>
        <taxon>Nocardiaceae</taxon>
        <taxon>Nocardia</taxon>
    </lineage>
</organism>
<proteinExistence type="predicted"/>
<dbReference type="InterPro" id="IPR000073">
    <property type="entry name" value="AB_hydrolase_1"/>
</dbReference>